<accession>A0A2R6ABJ9</accession>
<dbReference type="InterPro" id="IPR017896">
    <property type="entry name" value="4Fe4S_Fe-S-bd"/>
</dbReference>
<reference evidence="2 3" key="1">
    <citation type="submission" date="2017-04" db="EMBL/GenBank/DDBJ databases">
        <title>Novel microbial lineages endemic to geothermal iron-oxide mats fill important gaps in the evolutionary history of Archaea.</title>
        <authorList>
            <person name="Jay Z.J."/>
            <person name="Beam J.P."/>
            <person name="Dlakic M."/>
            <person name="Rusch D.B."/>
            <person name="Kozubal M.A."/>
            <person name="Inskeep W.P."/>
        </authorList>
    </citation>
    <scope>NUCLEOTIDE SEQUENCE [LARGE SCALE GENOMIC DNA]</scope>
    <source>
        <strain evidence="2">OSP_D</strain>
    </source>
</reference>
<dbReference type="Pfam" id="PF12838">
    <property type="entry name" value="Fer4_7"/>
    <property type="match status" value="1"/>
</dbReference>
<dbReference type="Pfam" id="PF13237">
    <property type="entry name" value="Fer4_10"/>
    <property type="match status" value="1"/>
</dbReference>
<dbReference type="InterPro" id="IPR045220">
    <property type="entry name" value="FRHB/FDHB/HCAR-like"/>
</dbReference>
<evidence type="ECO:0000313" key="2">
    <source>
        <dbReference type="EMBL" id="PSN83727.1"/>
    </source>
</evidence>
<dbReference type="GO" id="GO:0052592">
    <property type="term" value="F:oxidoreductase activity, acting on CH or CH2 groups, with an iron-sulfur protein as acceptor"/>
    <property type="evidence" value="ECO:0007669"/>
    <property type="project" value="TreeGrafter"/>
</dbReference>
<feature type="domain" description="4Fe-4S ferredoxin-type" evidence="1">
    <location>
        <begin position="415"/>
        <end position="444"/>
    </location>
</feature>
<name>A0A2R6ABJ9_9ARCH</name>
<proteinExistence type="predicted"/>
<dbReference type="PROSITE" id="PS51379">
    <property type="entry name" value="4FE4S_FER_2"/>
    <property type="match status" value="4"/>
</dbReference>
<dbReference type="AlphaFoldDB" id="A0A2R6ABJ9"/>
<evidence type="ECO:0000259" key="1">
    <source>
        <dbReference type="PROSITE" id="PS51379"/>
    </source>
</evidence>
<dbReference type="Gene3D" id="3.30.70.3270">
    <property type="match status" value="1"/>
</dbReference>
<gene>
    <name evidence="2" type="ORF">B9Q01_03680</name>
</gene>
<comment type="caution">
    <text evidence="2">The sequence shown here is derived from an EMBL/GenBank/DDBJ whole genome shotgun (WGS) entry which is preliminary data.</text>
</comment>
<dbReference type="EMBL" id="NEXC01000016">
    <property type="protein sequence ID" value="PSN83727.1"/>
    <property type="molecule type" value="Genomic_DNA"/>
</dbReference>
<dbReference type="Pfam" id="PF04422">
    <property type="entry name" value="FrhB_FdhB_N"/>
    <property type="match status" value="1"/>
</dbReference>
<organism evidence="2 3">
    <name type="scientific">Candidatus Marsarchaeota G1 archaeon OSP_D</name>
    <dbReference type="NCBI Taxonomy" id="1978155"/>
    <lineage>
        <taxon>Archaea</taxon>
        <taxon>Candidatus Marsarchaeota</taxon>
        <taxon>Candidatus Marsarchaeota group 1</taxon>
    </lineage>
</organism>
<feature type="domain" description="4Fe-4S ferredoxin-type" evidence="1">
    <location>
        <begin position="449"/>
        <end position="478"/>
    </location>
</feature>
<feature type="domain" description="4Fe-4S ferredoxin-type" evidence="1">
    <location>
        <begin position="68"/>
        <end position="98"/>
    </location>
</feature>
<dbReference type="Proteomes" id="UP000240880">
    <property type="component" value="Unassembled WGS sequence"/>
</dbReference>
<evidence type="ECO:0000313" key="3">
    <source>
        <dbReference type="Proteomes" id="UP000240880"/>
    </source>
</evidence>
<sequence length="530" mass="59845">MNDEKPQGAVVFPKLGFEDRMKHVTLAKDSLGFGELKYNVTDKGTCCRCGACVAVCPVNVLDIDRVDSGVAINTGKCITCALCTWVCTGINKWEAPEEKPLGNYVEIFIATSANKRSGVQDGGVATTLVQYALEKGIIDGAVMVERNEEWITQPKIVTKPEDVPKYGTSTYWLVPLFPEVTEALEKLRLSKLAIVDVPCGIATARWLERIPKYKGKIALRIGLFCYESYYREEFMDEITRLTKTPVEEIAKIDIKKGKMVIELRNGARIGADLDQFSKFTWDSCWTCHDLTAEWSDISVGAIGNPREGTNVVIVRTEAGKKLIDQALKDGVILKLDDKVRIKTLTKIALRKKKRSLPEHPSQPKIGLKLVDEYKKPNPIEAFLMPFVATIIQVARKPVTVEYPKVRLRPSERFMGRHRLDLELCTGCSICARVCIDFSIEMVRMENGREYPSVDMATCSFCGLCVDYCPRYAITMTKEFELAGYNRHEMWYTPEQLSQTKEEESYGKEIYPKPHINVETVKPLTAQYDEE</sequence>
<feature type="domain" description="4Fe-4S ferredoxin-type" evidence="1">
    <location>
        <begin position="36"/>
        <end position="66"/>
    </location>
</feature>
<dbReference type="InterPro" id="IPR007525">
    <property type="entry name" value="FrhB_FdhB_C"/>
</dbReference>
<dbReference type="SUPFAM" id="SSF54862">
    <property type="entry name" value="4Fe-4S ferredoxins"/>
    <property type="match status" value="2"/>
</dbReference>
<dbReference type="PANTHER" id="PTHR31332:SF0">
    <property type="entry name" value="7-HYDROXYMETHYL CHLOROPHYLL A REDUCTASE, CHLOROPLASTIC"/>
    <property type="match status" value="1"/>
</dbReference>
<dbReference type="Gene3D" id="3.30.70.20">
    <property type="match status" value="1"/>
</dbReference>
<dbReference type="InterPro" id="IPR007516">
    <property type="entry name" value="Co_F420_Hydgase/DH_bsu_N"/>
</dbReference>
<protein>
    <recommendedName>
        <fullName evidence="1">4Fe-4S ferredoxin-type domain-containing protein</fullName>
    </recommendedName>
</protein>
<dbReference type="PANTHER" id="PTHR31332">
    <property type="entry name" value="7-HYDROXYMETHYL CHLOROPHYLL A REDUCTASE, CHLOROPLASTIC"/>
    <property type="match status" value="1"/>
</dbReference>
<dbReference type="PROSITE" id="PS00198">
    <property type="entry name" value="4FE4S_FER_1"/>
    <property type="match status" value="2"/>
</dbReference>
<dbReference type="Pfam" id="PF04432">
    <property type="entry name" value="FrhB_FdhB_C"/>
    <property type="match status" value="1"/>
</dbReference>
<dbReference type="InterPro" id="IPR017900">
    <property type="entry name" value="4Fe4S_Fe_S_CS"/>
</dbReference>